<sequence length="79" mass="8539">MGIGDYVDKAKRALAGNEDKVADAIDKVAGAAKSRTSASTDAKIDRAADKARDFLEQQKREGRDHPPARHTERPDPPAL</sequence>
<proteinExistence type="predicted"/>
<evidence type="ECO:0000313" key="2">
    <source>
        <dbReference type="EMBL" id="GEL46544.1"/>
    </source>
</evidence>
<gene>
    <name evidence="2" type="ORF">CHO01_16600</name>
    <name evidence="3" type="ORF">HNR08_001507</name>
</gene>
<protein>
    <recommendedName>
        <fullName evidence="6">Antitoxin</fullName>
    </recommendedName>
</protein>
<feature type="compositionally biased region" description="Basic and acidic residues" evidence="1">
    <location>
        <begin position="42"/>
        <end position="79"/>
    </location>
</feature>
<reference evidence="3 5" key="2">
    <citation type="submission" date="2020-08" db="EMBL/GenBank/DDBJ databases">
        <title>Sequencing the genomes of 1000 actinobacteria strains.</title>
        <authorList>
            <person name="Klenk H.-P."/>
        </authorList>
    </citation>
    <scope>NUCLEOTIDE SEQUENCE [LARGE SCALE GENOMIC DNA]</scope>
    <source>
        <strain evidence="3 5">DSM 9581</strain>
    </source>
</reference>
<organism evidence="2 4">
    <name type="scientific">Cellulomonas hominis</name>
    <dbReference type="NCBI Taxonomy" id="156981"/>
    <lineage>
        <taxon>Bacteria</taxon>
        <taxon>Bacillati</taxon>
        <taxon>Actinomycetota</taxon>
        <taxon>Actinomycetes</taxon>
        <taxon>Micrococcales</taxon>
        <taxon>Cellulomonadaceae</taxon>
        <taxon>Cellulomonas</taxon>
    </lineage>
</organism>
<comment type="caution">
    <text evidence="2">The sequence shown here is derived from an EMBL/GenBank/DDBJ whole genome shotgun (WGS) entry which is preliminary data.</text>
</comment>
<dbReference type="EMBL" id="BJVQ01000018">
    <property type="protein sequence ID" value="GEL46544.1"/>
    <property type="molecule type" value="Genomic_DNA"/>
</dbReference>
<accession>A0A511FD70</accession>
<name>A0A511FD70_9CELL</name>
<reference evidence="2 4" key="1">
    <citation type="submission" date="2019-07" db="EMBL/GenBank/DDBJ databases">
        <title>Whole genome shotgun sequence of Cellulomonas hominis NBRC 16055.</title>
        <authorList>
            <person name="Hosoyama A."/>
            <person name="Uohara A."/>
            <person name="Ohji S."/>
            <person name="Ichikawa N."/>
        </authorList>
    </citation>
    <scope>NUCLEOTIDE SEQUENCE [LARGE SCALE GENOMIC DNA]</scope>
    <source>
        <strain evidence="2 4">NBRC 16055</strain>
    </source>
</reference>
<dbReference type="RefSeq" id="WP_146836415.1">
    <property type="nucleotide sequence ID" value="NZ_BJVQ01000018.1"/>
</dbReference>
<evidence type="ECO:0000256" key="1">
    <source>
        <dbReference type="SAM" id="MobiDB-lite"/>
    </source>
</evidence>
<feature type="region of interest" description="Disordered" evidence="1">
    <location>
        <begin position="30"/>
        <end position="79"/>
    </location>
</feature>
<dbReference type="Proteomes" id="UP000564629">
    <property type="component" value="Unassembled WGS sequence"/>
</dbReference>
<dbReference type="Pfam" id="PF14013">
    <property type="entry name" value="MT0933_antitox"/>
    <property type="match status" value="1"/>
</dbReference>
<evidence type="ECO:0000313" key="4">
    <source>
        <dbReference type="Proteomes" id="UP000321723"/>
    </source>
</evidence>
<evidence type="ECO:0000313" key="5">
    <source>
        <dbReference type="Proteomes" id="UP000564629"/>
    </source>
</evidence>
<evidence type="ECO:0008006" key="6">
    <source>
        <dbReference type="Google" id="ProtNLM"/>
    </source>
</evidence>
<dbReference type="EMBL" id="JACHDN010000001">
    <property type="protein sequence ID" value="MBB5472771.1"/>
    <property type="molecule type" value="Genomic_DNA"/>
</dbReference>
<dbReference type="AlphaFoldDB" id="A0A511FD70"/>
<dbReference type="InterPro" id="IPR028037">
    <property type="entry name" value="Antitoxin_Rv0909/MT0933"/>
</dbReference>
<evidence type="ECO:0000313" key="3">
    <source>
        <dbReference type="EMBL" id="MBB5472771.1"/>
    </source>
</evidence>
<keyword evidence="4" id="KW-1185">Reference proteome</keyword>
<dbReference type="Proteomes" id="UP000321723">
    <property type="component" value="Unassembled WGS sequence"/>
</dbReference>
<dbReference type="OrthoDB" id="4828905at2"/>